<dbReference type="InterPro" id="IPR001810">
    <property type="entry name" value="F-box_dom"/>
</dbReference>
<dbReference type="Proteomes" id="UP000002258">
    <property type="component" value="Chromosome 7"/>
</dbReference>
<name>A3LZ93_PICST</name>
<dbReference type="FunCoup" id="A3LZ93">
    <property type="interactions" value="50"/>
</dbReference>
<dbReference type="PANTHER" id="PTHR12100">
    <property type="entry name" value="SEC10"/>
    <property type="match status" value="1"/>
</dbReference>
<evidence type="ECO:0000313" key="3">
    <source>
        <dbReference type="Proteomes" id="UP000002258"/>
    </source>
</evidence>
<dbReference type="PANTHER" id="PTHR12100:SF1">
    <property type="entry name" value="RECYCLIN-1"/>
    <property type="match status" value="1"/>
</dbReference>
<dbReference type="GO" id="GO:0032456">
    <property type="term" value="P:endocytic recycling"/>
    <property type="evidence" value="ECO:0007669"/>
    <property type="project" value="EnsemblFungi"/>
</dbReference>
<dbReference type="HOGENOM" id="CLU_003875_1_1_1"/>
<dbReference type="GeneID" id="4840617"/>
<dbReference type="InterPro" id="IPR036047">
    <property type="entry name" value="F-box-like_dom_sf"/>
</dbReference>
<dbReference type="eggNOG" id="KOG3745">
    <property type="taxonomic scope" value="Eukaryota"/>
</dbReference>
<keyword evidence="3" id="KW-1185">Reference proteome</keyword>
<dbReference type="KEGG" id="pic:PICST_33459"/>
<evidence type="ECO:0000313" key="2">
    <source>
        <dbReference type="EMBL" id="ABN68298.2"/>
    </source>
</evidence>
<dbReference type="RefSeq" id="XP_001386327.2">
    <property type="nucleotide sequence ID" value="XM_001386290.1"/>
</dbReference>
<dbReference type="InParanoid" id="A3LZ93"/>
<dbReference type="GO" id="GO:0000149">
    <property type="term" value="F:SNARE binding"/>
    <property type="evidence" value="ECO:0007669"/>
    <property type="project" value="EnsemblFungi"/>
</dbReference>
<dbReference type="InterPro" id="IPR009976">
    <property type="entry name" value="Sec10-like"/>
</dbReference>
<sequence>MAQVIWNADIDVYNPQVIPSPIARNVAKYLSIPDLLSFSKVSRNAYKAANDPLTWIARLKAMELWDSAEIPPKDRPLKSSDFHNLDNPLLCLDKIYRTSKGAKIQVLKIHKSLSPYYNDIQLNKPYDRLRIFKDFQSPEDQAKILSNLLVYSNIDFNDDSRTLVQEKITALFEIFENALLRELEIHFDLQDYEKTRRFMNILIDLKNQQTLIDFFLQKSIFDNEESEIFNLESFDTTKYFILDPEDFHQTRHIINEEAFTGLTQELAHVFNEQSHIIDLIFPQTVPMMYKVSEELVSNQLAELLLILIEGSKKPGLYLTLVPYLYEKITIDFLKLLNPSENIGPNYNHLLKELIDMSFESFVVDYTREEIQYFKNTTNDKLLDWKREITKREAETTMNILKHVKAETKSDFLTSFKKVFTISNSSGSKEAESEQQNYSEIQAKAKILSENIKSLTKIFSPELILETLNDAKTSLHKLLKFRDFSIASLKNDIFASMQDIFINVMDTIGNEHLKPGFNKGLEYLQTYNPSSKTYSESHNESFVEPLVLFFELINMADLIIQMVDIFYKEEMIKKNIVKRENSILNPSLQNKKKLEGLVDKYVADGLNVGVEVLVNEIDNVFKNNHTNDYNPSADTPPNFGPTETAHKAVQILEENIDLLVDSADSSIVEVFQQEIAERFFQVIVKNLKKSTISVAGATNLISDINLYYDFIIAHIRSNKRLIVPLYQALKKVGNIYLIGGDDAKAIGKLVSDLSKFNGIFGQEEIYEFVQRRQDWPIIKRHVEKVMYGFGLGDCSIV</sequence>
<dbReference type="EMBL" id="CP000501">
    <property type="protein sequence ID" value="ABN68298.2"/>
    <property type="molecule type" value="Genomic_DNA"/>
</dbReference>
<dbReference type="GO" id="GO:0034498">
    <property type="term" value="P:early endosome to Golgi transport"/>
    <property type="evidence" value="ECO:0007669"/>
    <property type="project" value="EnsemblFungi"/>
</dbReference>
<dbReference type="GO" id="GO:0005794">
    <property type="term" value="C:Golgi apparatus"/>
    <property type="evidence" value="ECO:0007669"/>
    <property type="project" value="EnsemblFungi"/>
</dbReference>
<feature type="domain" description="F-box" evidence="1">
    <location>
        <begin position="12"/>
        <end position="58"/>
    </location>
</feature>
<dbReference type="Pfam" id="PF00646">
    <property type="entry name" value="F-box"/>
    <property type="match status" value="1"/>
</dbReference>
<dbReference type="GO" id="GO:0030427">
    <property type="term" value="C:site of polarized growth"/>
    <property type="evidence" value="ECO:0007669"/>
    <property type="project" value="EnsemblFungi"/>
</dbReference>
<dbReference type="GO" id="GO:0005829">
    <property type="term" value="C:cytosol"/>
    <property type="evidence" value="ECO:0007669"/>
    <property type="project" value="GOC"/>
</dbReference>
<dbReference type="OrthoDB" id="5554140at2759"/>
<dbReference type="STRING" id="322104.A3LZ93"/>
<evidence type="ECO:0000259" key="1">
    <source>
        <dbReference type="PROSITE" id="PS50181"/>
    </source>
</evidence>
<dbReference type="GO" id="GO:0006897">
    <property type="term" value="P:endocytosis"/>
    <property type="evidence" value="ECO:0007669"/>
    <property type="project" value="EnsemblFungi"/>
</dbReference>
<accession>A3LZ93</accession>
<organism evidence="2 3">
    <name type="scientific">Scheffersomyces stipitis (strain ATCC 58785 / CBS 6054 / NBRC 10063 / NRRL Y-11545)</name>
    <name type="common">Yeast</name>
    <name type="synonym">Pichia stipitis</name>
    <dbReference type="NCBI Taxonomy" id="322104"/>
    <lineage>
        <taxon>Eukaryota</taxon>
        <taxon>Fungi</taxon>
        <taxon>Dikarya</taxon>
        <taxon>Ascomycota</taxon>
        <taxon>Saccharomycotina</taxon>
        <taxon>Pichiomycetes</taxon>
        <taxon>Debaryomycetaceae</taxon>
        <taxon>Scheffersomyces</taxon>
    </lineage>
</organism>
<gene>
    <name evidence="2" type="primary">RCY1</name>
    <name evidence="2" type="ORF">PICST_33459</name>
</gene>
<dbReference type="InterPro" id="IPR048627">
    <property type="entry name" value="Sec10_HB"/>
</dbReference>
<protein>
    <submittedName>
        <fullName evidence="2">F-box protein: endocytic membrane traffic, recycling ReCYcling 1</fullName>
    </submittedName>
</protein>
<reference evidence="2 3" key="1">
    <citation type="journal article" date="2007" name="Nat. Biotechnol.">
        <title>Genome sequence of the lignocellulose-bioconverting and xylose-fermenting yeast Pichia stipitis.</title>
        <authorList>
            <person name="Jeffries T.W."/>
            <person name="Grigoriev I.V."/>
            <person name="Grimwood J."/>
            <person name="Laplaza J.M."/>
            <person name="Aerts A."/>
            <person name="Salamov A."/>
            <person name="Schmutz J."/>
            <person name="Lindquist E."/>
            <person name="Dehal P."/>
            <person name="Shapiro H."/>
            <person name="Jin Y.S."/>
            <person name="Passoth V."/>
            <person name="Richardson P.M."/>
        </authorList>
    </citation>
    <scope>NUCLEOTIDE SEQUENCE [LARGE SCALE GENOMIC DNA]</scope>
    <source>
        <strain evidence="3">ATCC 58785 / CBS 6054 / NBRC 10063 / NRRL Y-11545</strain>
    </source>
</reference>
<dbReference type="AlphaFoldDB" id="A3LZ93"/>
<proteinExistence type="predicted"/>
<dbReference type="Pfam" id="PF07393">
    <property type="entry name" value="Sec10_HB"/>
    <property type="match status" value="1"/>
</dbReference>
<dbReference type="GO" id="GO:0006887">
    <property type="term" value="P:exocytosis"/>
    <property type="evidence" value="ECO:0007669"/>
    <property type="project" value="TreeGrafter"/>
</dbReference>
<dbReference type="OMA" id="WYQVKRD"/>
<dbReference type="PROSITE" id="PS50181">
    <property type="entry name" value="FBOX"/>
    <property type="match status" value="1"/>
</dbReference>
<dbReference type="GO" id="GO:0006893">
    <property type="term" value="P:Golgi to plasma membrane transport"/>
    <property type="evidence" value="ECO:0007669"/>
    <property type="project" value="TreeGrafter"/>
</dbReference>
<dbReference type="GO" id="GO:0000145">
    <property type="term" value="C:exocyst"/>
    <property type="evidence" value="ECO:0007669"/>
    <property type="project" value="TreeGrafter"/>
</dbReference>
<dbReference type="SUPFAM" id="SSF81383">
    <property type="entry name" value="F-box domain"/>
    <property type="match status" value="1"/>
</dbReference>
<dbReference type="GO" id="GO:0005768">
    <property type="term" value="C:endosome"/>
    <property type="evidence" value="ECO:0007669"/>
    <property type="project" value="EnsemblFungi"/>
</dbReference>